<comment type="caution">
    <text evidence="6">The sequence shown here is derived from an EMBL/GenBank/DDBJ whole genome shotgun (WGS) entry which is preliminary data.</text>
</comment>
<evidence type="ECO:0000313" key="7">
    <source>
        <dbReference type="Proteomes" id="UP000306985"/>
    </source>
</evidence>
<keyword evidence="2 4" id="KW-0238">DNA-binding</keyword>
<evidence type="ECO:0000259" key="5">
    <source>
        <dbReference type="PROSITE" id="PS50977"/>
    </source>
</evidence>
<dbReference type="EMBL" id="SZZH01000001">
    <property type="protein sequence ID" value="TKV60753.1"/>
    <property type="molecule type" value="Genomic_DNA"/>
</dbReference>
<name>A0A4U6QJY0_9ACTN</name>
<feature type="DNA-binding region" description="H-T-H motif" evidence="4">
    <location>
        <begin position="45"/>
        <end position="64"/>
    </location>
</feature>
<dbReference type="PROSITE" id="PS01081">
    <property type="entry name" value="HTH_TETR_1"/>
    <property type="match status" value="1"/>
</dbReference>
<dbReference type="InterPro" id="IPR050109">
    <property type="entry name" value="HTH-type_TetR-like_transc_reg"/>
</dbReference>
<accession>A0A4U6QJY0</accession>
<dbReference type="Gene3D" id="1.10.357.10">
    <property type="entry name" value="Tetracycline Repressor, domain 2"/>
    <property type="match status" value="1"/>
</dbReference>
<dbReference type="Proteomes" id="UP000306985">
    <property type="component" value="Unassembled WGS sequence"/>
</dbReference>
<evidence type="ECO:0000256" key="1">
    <source>
        <dbReference type="ARBA" id="ARBA00023015"/>
    </source>
</evidence>
<gene>
    <name evidence="6" type="ORF">FDO65_03490</name>
</gene>
<dbReference type="PANTHER" id="PTHR30055">
    <property type="entry name" value="HTH-TYPE TRANSCRIPTIONAL REGULATOR RUTR"/>
    <property type="match status" value="1"/>
</dbReference>
<dbReference type="GO" id="GO:0003700">
    <property type="term" value="F:DNA-binding transcription factor activity"/>
    <property type="evidence" value="ECO:0007669"/>
    <property type="project" value="TreeGrafter"/>
</dbReference>
<dbReference type="RefSeq" id="WP_137448056.1">
    <property type="nucleotide sequence ID" value="NZ_SZZH01000001.1"/>
</dbReference>
<keyword evidence="3" id="KW-0804">Transcription</keyword>
<evidence type="ECO:0000256" key="4">
    <source>
        <dbReference type="PROSITE-ProRule" id="PRU00335"/>
    </source>
</evidence>
<dbReference type="PANTHER" id="PTHR30055:SF234">
    <property type="entry name" value="HTH-TYPE TRANSCRIPTIONAL REGULATOR BETI"/>
    <property type="match status" value="1"/>
</dbReference>
<dbReference type="OrthoDB" id="3635456at2"/>
<evidence type="ECO:0000256" key="3">
    <source>
        <dbReference type="ARBA" id="ARBA00023163"/>
    </source>
</evidence>
<dbReference type="SUPFAM" id="SSF46689">
    <property type="entry name" value="Homeodomain-like"/>
    <property type="match status" value="1"/>
</dbReference>
<keyword evidence="7" id="KW-1185">Reference proteome</keyword>
<dbReference type="PROSITE" id="PS50977">
    <property type="entry name" value="HTH_TETR_2"/>
    <property type="match status" value="1"/>
</dbReference>
<dbReference type="GO" id="GO:0000976">
    <property type="term" value="F:transcription cis-regulatory region binding"/>
    <property type="evidence" value="ECO:0007669"/>
    <property type="project" value="TreeGrafter"/>
</dbReference>
<dbReference type="PRINTS" id="PR00455">
    <property type="entry name" value="HTHTETR"/>
</dbReference>
<sequence>MSDPSSADRADRPIGRRERKKAVTKAAIADAAVQLFTERGYDAVSVRDVAERADVAVATLFAHFPGKESLVFDEDETVILSLTRAVEGRPEGVDVLEALRDWFLTSRAATTRRDDDVEFTRFRNLVEQTPALYAVWQRTWRGHRGRLAGSISRSSPLNVETANLVATLVIEGYLLAAEQEQPHRMLDILFRTLQSGLPDGRSGTGAADDSIITVR</sequence>
<reference evidence="6 7" key="1">
    <citation type="submission" date="2019-05" db="EMBL/GenBank/DDBJ databases">
        <title>Nakamurella sp. N5BH11, whole genome shotgun sequence.</title>
        <authorList>
            <person name="Tuo L."/>
        </authorList>
    </citation>
    <scope>NUCLEOTIDE SEQUENCE [LARGE SCALE GENOMIC DNA]</scope>
    <source>
        <strain evidence="6 7">N5BH11</strain>
    </source>
</reference>
<proteinExistence type="predicted"/>
<evidence type="ECO:0000313" key="6">
    <source>
        <dbReference type="EMBL" id="TKV60753.1"/>
    </source>
</evidence>
<dbReference type="InterPro" id="IPR001647">
    <property type="entry name" value="HTH_TetR"/>
</dbReference>
<evidence type="ECO:0000256" key="2">
    <source>
        <dbReference type="ARBA" id="ARBA00023125"/>
    </source>
</evidence>
<keyword evidence="1" id="KW-0805">Transcription regulation</keyword>
<dbReference type="Pfam" id="PF00440">
    <property type="entry name" value="TetR_N"/>
    <property type="match status" value="1"/>
</dbReference>
<dbReference type="InterPro" id="IPR009057">
    <property type="entry name" value="Homeodomain-like_sf"/>
</dbReference>
<dbReference type="AlphaFoldDB" id="A0A4U6QJY0"/>
<protein>
    <submittedName>
        <fullName evidence="6">TetR family transcriptional regulator</fullName>
    </submittedName>
</protein>
<dbReference type="InterPro" id="IPR023772">
    <property type="entry name" value="DNA-bd_HTH_TetR-type_CS"/>
</dbReference>
<organism evidence="6 7">
    <name type="scientific">Nakamurella flava</name>
    <dbReference type="NCBI Taxonomy" id="2576308"/>
    <lineage>
        <taxon>Bacteria</taxon>
        <taxon>Bacillati</taxon>
        <taxon>Actinomycetota</taxon>
        <taxon>Actinomycetes</taxon>
        <taxon>Nakamurellales</taxon>
        <taxon>Nakamurellaceae</taxon>
        <taxon>Nakamurella</taxon>
    </lineage>
</organism>
<feature type="domain" description="HTH tetR-type" evidence="5">
    <location>
        <begin position="22"/>
        <end position="82"/>
    </location>
</feature>